<evidence type="ECO:0000256" key="1">
    <source>
        <dbReference type="ARBA" id="ARBA00022723"/>
    </source>
</evidence>
<dbReference type="Pfam" id="PF13912">
    <property type="entry name" value="zf-C2H2_6"/>
    <property type="match status" value="1"/>
</dbReference>
<dbReference type="InterPro" id="IPR036236">
    <property type="entry name" value="Znf_C2H2_sf"/>
</dbReference>
<dbReference type="GO" id="GO:0005634">
    <property type="term" value="C:nucleus"/>
    <property type="evidence" value="ECO:0007669"/>
    <property type="project" value="TreeGrafter"/>
</dbReference>
<name>A0A7R9E4L3_9NEOP</name>
<keyword evidence="2" id="KW-0677">Repeat</keyword>
<organism evidence="8">
    <name type="scientific">Timema monikensis</name>
    <dbReference type="NCBI Taxonomy" id="170555"/>
    <lineage>
        <taxon>Eukaryota</taxon>
        <taxon>Metazoa</taxon>
        <taxon>Ecdysozoa</taxon>
        <taxon>Arthropoda</taxon>
        <taxon>Hexapoda</taxon>
        <taxon>Insecta</taxon>
        <taxon>Pterygota</taxon>
        <taxon>Neoptera</taxon>
        <taxon>Polyneoptera</taxon>
        <taxon>Phasmatodea</taxon>
        <taxon>Timematodea</taxon>
        <taxon>Timematoidea</taxon>
        <taxon>Timematidae</taxon>
        <taxon>Timema</taxon>
    </lineage>
</organism>
<sequence length="232" mass="26510">MALWSEASLLLDEDIELYRCDVCGKYLSTRLTLKRHKEQQHIMPLNAAVCTLCQKVFRTINSLNNHKSWKPSFWVGTGSESQSQGEGLQARQTCGPMIPRGPRLKVNYSIDVEMCAMLGSTYMCQRCQGSRSLKKVFTCRLCGKVLCSKASLKRHIADKHSERQEEYRCVICERVYCSRNSLMTHIYTYHKTRPGEIDDDIGSVNRPIVESAGETLQQRPSLPPRTHSQSEY</sequence>
<keyword evidence="4" id="KW-0862">Zinc</keyword>
<evidence type="ECO:0000256" key="6">
    <source>
        <dbReference type="SAM" id="MobiDB-lite"/>
    </source>
</evidence>
<evidence type="ECO:0000256" key="4">
    <source>
        <dbReference type="ARBA" id="ARBA00022833"/>
    </source>
</evidence>
<dbReference type="InterPro" id="IPR013087">
    <property type="entry name" value="Znf_C2H2_type"/>
</dbReference>
<evidence type="ECO:0000256" key="2">
    <source>
        <dbReference type="ARBA" id="ARBA00022737"/>
    </source>
</evidence>
<dbReference type="EMBL" id="OB793426">
    <property type="protein sequence ID" value="CAD7427296.1"/>
    <property type="molecule type" value="Genomic_DNA"/>
</dbReference>
<feature type="domain" description="C2H2-type" evidence="7">
    <location>
        <begin position="18"/>
        <end position="41"/>
    </location>
</feature>
<evidence type="ECO:0000259" key="7">
    <source>
        <dbReference type="PROSITE" id="PS50157"/>
    </source>
</evidence>
<dbReference type="SMART" id="SM00355">
    <property type="entry name" value="ZnF_C2H2"/>
    <property type="match status" value="4"/>
</dbReference>
<dbReference type="PANTHER" id="PTHR24409:SF295">
    <property type="entry name" value="AZ2-RELATED"/>
    <property type="match status" value="1"/>
</dbReference>
<dbReference type="GO" id="GO:0008270">
    <property type="term" value="F:zinc ion binding"/>
    <property type="evidence" value="ECO:0007669"/>
    <property type="project" value="UniProtKB-KW"/>
</dbReference>
<dbReference type="SUPFAM" id="SSF57667">
    <property type="entry name" value="beta-beta-alpha zinc fingers"/>
    <property type="match status" value="2"/>
</dbReference>
<reference evidence="8" key="1">
    <citation type="submission" date="2020-11" db="EMBL/GenBank/DDBJ databases">
        <authorList>
            <person name="Tran Van P."/>
        </authorList>
    </citation>
    <scope>NUCLEOTIDE SEQUENCE</scope>
</reference>
<proteinExistence type="predicted"/>
<evidence type="ECO:0000256" key="5">
    <source>
        <dbReference type="PROSITE-ProRule" id="PRU00042"/>
    </source>
</evidence>
<dbReference type="GO" id="GO:0000977">
    <property type="term" value="F:RNA polymerase II transcription regulatory region sequence-specific DNA binding"/>
    <property type="evidence" value="ECO:0007669"/>
    <property type="project" value="TreeGrafter"/>
</dbReference>
<dbReference type="PROSITE" id="PS00028">
    <property type="entry name" value="ZINC_FINGER_C2H2_1"/>
    <property type="match status" value="3"/>
</dbReference>
<feature type="domain" description="C2H2-type" evidence="7">
    <location>
        <begin position="137"/>
        <end position="165"/>
    </location>
</feature>
<dbReference type="PANTHER" id="PTHR24409">
    <property type="entry name" value="ZINC FINGER PROTEIN 142"/>
    <property type="match status" value="1"/>
</dbReference>
<dbReference type="AlphaFoldDB" id="A0A7R9E4L3"/>
<feature type="domain" description="C2H2-type" evidence="7">
    <location>
        <begin position="167"/>
        <end position="194"/>
    </location>
</feature>
<feature type="compositionally biased region" description="Polar residues" evidence="6">
    <location>
        <begin position="214"/>
        <end position="232"/>
    </location>
</feature>
<dbReference type="GO" id="GO:0000981">
    <property type="term" value="F:DNA-binding transcription factor activity, RNA polymerase II-specific"/>
    <property type="evidence" value="ECO:0007669"/>
    <property type="project" value="TreeGrafter"/>
</dbReference>
<keyword evidence="3 5" id="KW-0863">Zinc-finger</keyword>
<evidence type="ECO:0000313" key="8">
    <source>
        <dbReference type="EMBL" id="CAD7427296.1"/>
    </source>
</evidence>
<feature type="region of interest" description="Disordered" evidence="6">
    <location>
        <begin position="212"/>
        <end position="232"/>
    </location>
</feature>
<dbReference type="Gene3D" id="3.30.160.60">
    <property type="entry name" value="Classic Zinc Finger"/>
    <property type="match status" value="2"/>
</dbReference>
<accession>A0A7R9E4L3</accession>
<keyword evidence="1" id="KW-0479">Metal-binding</keyword>
<dbReference type="Pfam" id="PF00096">
    <property type="entry name" value="zf-C2H2"/>
    <property type="match status" value="3"/>
</dbReference>
<protein>
    <recommendedName>
        <fullName evidence="7">C2H2-type domain-containing protein</fullName>
    </recommendedName>
</protein>
<dbReference type="PROSITE" id="PS50157">
    <property type="entry name" value="ZINC_FINGER_C2H2_2"/>
    <property type="match status" value="3"/>
</dbReference>
<evidence type="ECO:0000256" key="3">
    <source>
        <dbReference type="ARBA" id="ARBA00022771"/>
    </source>
</evidence>
<gene>
    <name evidence="8" type="ORF">TMSB3V08_LOCUS4148</name>
</gene>